<gene>
    <name evidence="1" type="ORF">PQG98_01615</name>
</gene>
<proteinExistence type="predicted"/>
<protein>
    <submittedName>
        <fullName evidence="1">Uncharacterized protein</fullName>
    </submittedName>
</protein>
<evidence type="ECO:0000313" key="2">
    <source>
        <dbReference type="Proteomes" id="UP001215398"/>
    </source>
</evidence>
<dbReference type="PROSITE" id="PS51257">
    <property type="entry name" value="PROKAR_LIPOPROTEIN"/>
    <property type="match status" value="1"/>
</dbReference>
<organism evidence="1 2">
    <name type="scientific">Bacteroides zhangwenhongii</name>
    <dbReference type="NCBI Taxonomy" id="2650157"/>
    <lineage>
        <taxon>Bacteria</taxon>
        <taxon>Pseudomonadati</taxon>
        <taxon>Bacteroidota</taxon>
        <taxon>Bacteroidia</taxon>
        <taxon>Bacteroidales</taxon>
        <taxon>Bacteroidaceae</taxon>
        <taxon>Bacteroides</taxon>
    </lineage>
</organism>
<reference evidence="1 2" key="1">
    <citation type="submission" date="2023-01" db="EMBL/GenBank/DDBJ databases">
        <title>Exploring GABA producing Bacteroides strains toward improving mental health.</title>
        <authorList>
            <person name="Yousuf B."/>
            <person name="Bouhlel N.E."/>
            <person name="Mottawea W."/>
            <person name="Hammami R."/>
        </authorList>
    </citation>
    <scope>NUCLEOTIDE SEQUENCE [LARGE SCALE GENOMIC DNA]</scope>
    <source>
        <strain evidence="1 2">UO.H1054</strain>
    </source>
</reference>
<dbReference type="EMBL" id="JAQPYS010000011">
    <property type="protein sequence ID" value="MDC7135043.1"/>
    <property type="molecule type" value="Genomic_DNA"/>
</dbReference>
<name>A0ABT5H367_9BACE</name>
<dbReference type="RefSeq" id="WP_255518806.1">
    <property type="nucleotide sequence ID" value="NZ_JAQPYS010000011.1"/>
</dbReference>
<comment type="caution">
    <text evidence="1">The sequence shown here is derived from an EMBL/GenBank/DDBJ whole genome shotgun (WGS) entry which is preliminary data.</text>
</comment>
<evidence type="ECO:0000313" key="1">
    <source>
        <dbReference type="EMBL" id="MDC7135043.1"/>
    </source>
</evidence>
<keyword evidence="2" id="KW-1185">Reference proteome</keyword>
<dbReference type="Proteomes" id="UP001215398">
    <property type="component" value="Unassembled WGS sequence"/>
</dbReference>
<sequence length="40" mass="4239">MAKASVMFSTMTIMSMSCVARGRTTVLVMVMSQAAPPITT</sequence>
<accession>A0ABT5H367</accession>